<keyword evidence="1" id="KW-0732">Signal</keyword>
<dbReference type="InterPro" id="IPR051686">
    <property type="entry name" value="Lipoprotein_DolP"/>
</dbReference>
<reference evidence="3" key="1">
    <citation type="submission" date="2020-10" db="EMBL/GenBank/DDBJ databases">
        <title>Sequencing the genomes of 1000 actinobacteria strains.</title>
        <authorList>
            <person name="Klenk H.-P."/>
        </authorList>
    </citation>
    <scope>NUCLEOTIDE SEQUENCE</scope>
    <source>
        <strain evidence="3">DSM 46832</strain>
    </source>
</reference>
<keyword evidence="4" id="KW-1185">Reference proteome</keyword>
<accession>A0A927M585</accession>
<comment type="caution">
    <text evidence="3">The sequence shown here is derived from an EMBL/GenBank/DDBJ whole genome shotgun (WGS) entry which is preliminary data.</text>
</comment>
<dbReference type="PANTHER" id="PTHR34606">
    <property type="entry name" value="BON DOMAIN-CONTAINING PROTEIN"/>
    <property type="match status" value="1"/>
</dbReference>
<gene>
    <name evidence="3" type="ORF">H4W31_002835</name>
</gene>
<dbReference type="InterPro" id="IPR007055">
    <property type="entry name" value="BON_dom"/>
</dbReference>
<feature type="domain" description="BON" evidence="2">
    <location>
        <begin position="84"/>
        <end position="152"/>
    </location>
</feature>
<feature type="domain" description="BON" evidence="2">
    <location>
        <begin position="9"/>
        <end position="77"/>
    </location>
</feature>
<dbReference type="PROSITE" id="PS50914">
    <property type="entry name" value="BON"/>
    <property type="match status" value="3"/>
</dbReference>
<evidence type="ECO:0000313" key="3">
    <source>
        <dbReference type="EMBL" id="MBE1487197.1"/>
    </source>
</evidence>
<dbReference type="RefSeq" id="WP_192767085.1">
    <property type="nucleotide sequence ID" value="NZ_JADBEB010000001.1"/>
</dbReference>
<name>A0A927M585_9ACTN</name>
<organism evidence="3 4">
    <name type="scientific">Plantactinospora soyae</name>
    <dbReference type="NCBI Taxonomy" id="1544732"/>
    <lineage>
        <taxon>Bacteria</taxon>
        <taxon>Bacillati</taxon>
        <taxon>Actinomycetota</taxon>
        <taxon>Actinomycetes</taxon>
        <taxon>Micromonosporales</taxon>
        <taxon>Micromonosporaceae</taxon>
        <taxon>Plantactinospora</taxon>
    </lineage>
</organism>
<evidence type="ECO:0000259" key="2">
    <source>
        <dbReference type="PROSITE" id="PS50914"/>
    </source>
</evidence>
<dbReference type="SMART" id="SM00749">
    <property type="entry name" value="BON"/>
    <property type="match status" value="3"/>
</dbReference>
<dbReference type="InterPro" id="IPR014004">
    <property type="entry name" value="Transpt-assoc_nodulatn_dom_bac"/>
</dbReference>
<dbReference type="Pfam" id="PF04972">
    <property type="entry name" value="BON"/>
    <property type="match status" value="3"/>
</dbReference>
<dbReference type="PANTHER" id="PTHR34606:SF4">
    <property type="entry name" value="OUTER MEMBRANE LIPOPROTEIN DOLP"/>
    <property type="match status" value="1"/>
</dbReference>
<dbReference type="Proteomes" id="UP000649753">
    <property type="component" value="Unassembled WGS sequence"/>
</dbReference>
<proteinExistence type="predicted"/>
<dbReference type="Gene3D" id="3.30.1340.30">
    <property type="match status" value="3"/>
</dbReference>
<evidence type="ECO:0000256" key="1">
    <source>
        <dbReference type="ARBA" id="ARBA00022729"/>
    </source>
</evidence>
<dbReference type="EMBL" id="JADBEB010000001">
    <property type="protein sequence ID" value="MBE1487197.1"/>
    <property type="molecule type" value="Genomic_DNA"/>
</dbReference>
<protein>
    <submittedName>
        <fullName evidence="3">Osmotically-inducible protein OsmY</fullName>
    </submittedName>
</protein>
<feature type="domain" description="BON" evidence="2">
    <location>
        <begin position="157"/>
        <end position="225"/>
    </location>
</feature>
<evidence type="ECO:0000313" key="4">
    <source>
        <dbReference type="Proteomes" id="UP000649753"/>
    </source>
</evidence>
<sequence>MSTATMARSDADIQREVLAELAWDPRVRASEIGVSVKSGIGTLTGWVDSYAKKWAAERTAHRIRGIRAVANDIEVRLPGDAERHDSDIATAASRALEWDEFVPVEQIEVTVANAWLTLRGEVERGYQKRAAERSVRRLTGVRGVTNLIAVRPVDGISAEEIQRDIRSALARTVNADVGLIEIDVDGETVVLTGEVRSWLDREQAERVAWAAPGVVDVEIRLTLAT</sequence>
<dbReference type="AlphaFoldDB" id="A0A927M585"/>